<dbReference type="Gene3D" id="1.10.1450.10">
    <property type="entry name" value="Tetraspanin"/>
    <property type="match status" value="1"/>
</dbReference>
<evidence type="ECO:0000256" key="2">
    <source>
        <dbReference type="ARBA" id="ARBA00022692"/>
    </source>
</evidence>
<comment type="caution">
    <text evidence="6">The sequence shown here is derived from an EMBL/GenBank/DDBJ whole genome shotgun (WGS) entry which is preliminary data.</text>
</comment>
<keyword evidence="3 5" id="KW-1133">Transmembrane helix</keyword>
<dbReference type="Proteomes" id="UP001519460">
    <property type="component" value="Unassembled WGS sequence"/>
</dbReference>
<dbReference type="PANTHER" id="PTHR19282:SF431">
    <property type="entry name" value="TETRASPANIN 26A, ISOFORM B-RELATED"/>
    <property type="match status" value="1"/>
</dbReference>
<sequence length="281" mass="31742">EDLIAEVSTTLAAMYSSFKGIKDMARNISTLQCGDPSYAFDPPDDDEGTVEDHQNVSESQKDWSYLKLSRAANQQFSDDPMLFTSLLEDANTILMAGSSIAIVIAALGIVAAYKNHRKLLYTYAILLVMSTMLHLGAGVLCCIFRDRFEKFALEYMDISLQTRYRGPFYTTQEFQGDRKFSLAVDYGQATLECCGVLNGSDYTKFTQWNRTWKHHDSDWKAKVPFTCCRPSSQYVLNEICVSDVSPLQNKLQNVSCPVEPTATNSYYYHGCFSHLEGIYKK</sequence>
<dbReference type="Pfam" id="PF00335">
    <property type="entry name" value="Tetraspanin"/>
    <property type="match status" value="1"/>
</dbReference>
<gene>
    <name evidence="6" type="ORF">BaRGS_00019629</name>
</gene>
<comment type="subcellular location">
    <subcellularLocation>
        <location evidence="1">Membrane</location>
        <topology evidence="1">Multi-pass membrane protein</topology>
    </subcellularLocation>
</comment>
<evidence type="ECO:0000313" key="6">
    <source>
        <dbReference type="EMBL" id="KAK7489115.1"/>
    </source>
</evidence>
<dbReference type="EMBL" id="JACVVK020000142">
    <property type="protein sequence ID" value="KAK7489115.1"/>
    <property type="molecule type" value="Genomic_DNA"/>
</dbReference>
<feature type="transmembrane region" description="Helical" evidence="5">
    <location>
        <begin position="93"/>
        <end position="113"/>
    </location>
</feature>
<dbReference type="GO" id="GO:0016020">
    <property type="term" value="C:membrane"/>
    <property type="evidence" value="ECO:0007669"/>
    <property type="project" value="UniProtKB-SubCell"/>
</dbReference>
<evidence type="ECO:0000256" key="3">
    <source>
        <dbReference type="ARBA" id="ARBA00022989"/>
    </source>
</evidence>
<evidence type="ECO:0000313" key="7">
    <source>
        <dbReference type="Proteomes" id="UP001519460"/>
    </source>
</evidence>
<dbReference type="InterPro" id="IPR008952">
    <property type="entry name" value="Tetraspanin_EC2_sf"/>
</dbReference>
<dbReference type="AlphaFoldDB" id="A0ABD0KQV2"/>
<organism evidence="6 7">
    <name type="scientific">Batillaria attramentaria</name>
    <dbReference type="NCBI Taxonomy" id="370345"/>
    <lineage>
        <taxon>Eukaryota</taxon>
        <taxon>Metazoa</taxon>
        <taxon>Spiralia</taxon>
        <taxon>Lophotrochozoa</taxon>
        <taxon>Mollusca</taxon>
        <taxon>Gastropoda</taxon>
        <taxon>Caenogastropoda</taxon>
        <taxon>Sorbeoconcha</taxon>
        <taxon>Cerithioidea</taxon>
        <taxon>Batillariidae</taxon>
        <taxon>Batillaria</taxon>
    </lineage>
</organism>
<dbReference type="InterPro" id="IPR018499">
    <property type="entry name" value="Tetraspanin/Peripherin"/>
</dbReference>
<accession>A0ABD0KQV2</accession>
<proteinExistence type="predicted"/>
<protein>
    <recommendedName>
        <fullName evidence="8">Tetraspanin</fullName>
    </recommendedName>
</protein>
<evidence type="ECO:0000256" key="5">
    <source>
        <dbReference type="SAM" id="Phobius"/>
    </source>
</evidence>
<dbReference type="PANTHER" id="PTHR19282">
    <property type="entry name" value="TETRASPANIN"/>
    <property type="match status" value="1"/>
</dbReference>
<dbReference type="SUPFAM" id="SSF48652">
    <property type="entry name" value="Tetraspanin"/>
    <property type="match status" value="1"/>
</dbReference>
<name>A0ABD0KQV2_9CAEN</name>
<evidence type="ECO:0008006" key="8">
    <source>
        <dbReference type="Google" id="ProtNLM"/>
    </source>
</evidence>
<feature type="non-terminal residue" evidence="6">
    <location>
        <position position="1"/>
    </location>
</feature>
<evidence type="ECO:0000256" key="4">
    <source>
        <dbReference type="ARBA" id="ARBA00023136"/>
    </source>
</evidence>
<reference evidence="6 7" key="1">
    <citation type="journal article" date="2023" name="Sci. Data">
        <title>Genome assembly of the Korean intertidal mud-creeper Batillaria attramentaria.</title>
        <authorList>
            <person name="Patra A.K."/>
            <person name="Ho P.T."/>
            <person name="Jun S."/>
            <person name="Lee S.J."/>
            <person name="Kim Y."/>
            <person name="Won Y.J."/>
        </authorList>
    </citation>
    <scope>NUCLEOTIDE SEQUENCE [LARGE SCALE GENOMIC DNA]</scope>
    <source>
        <strain evidence="6">Wonlab-2016</strain>
    </source>
</reference>
<keyword evidence="4 5" id="KW-0472">Membrane</keyword>
<keyword evidence="7" id="KW-1185">Reference proteome</keyword>
<evidence type="ECO:0000256" key="1">
    <source>
        <dbReference type="ARBA" id="ARBA00004141"/>
    </source>
</evidence>
<feature type="transmembrane region" description="Helical" evidence="5">
    <location>
        <begin position="119"/>
        <end position="144"/>
    </location>
</feature>
<keyword evidence="2 5" id="KW-0812">Transmembrane</keyword>